<evidence type="ECO:0000259" key="3">
    <source>
        <dbReference type="PROSITE" id="PS50055"/>
    </source>
</evidence>
<feature type="domain" description="Tyrosine-protein phosphatase" evidence="3">
    <location>
        <begin position="466"/>
        <end position="856"/>
    </location>
</feature>
<protein>
    <submittedName>
        <fullName evidence="5">Uncharacterized protein</fullName>
    </submittedName>
</protein>
<dbReference type="InterPro" id="IPR016130">
    <property type="entry name" value="Tyr_Pase_AS"/>
</dbReference>
<feature type="domain" description="Tyrosine specific protein phosphatases" evidence="4">
    <location>
        <begin position="759"/>
        <end position="847"/>
    </location>
</feature>
<evidence type="ECO:0000256" key="1">
    <source>
        <dbReference type="ARBA" id="ARBA00009649"/>
    </source>
</evidence>
<dbReference type="InterPro" id="IPR003595">
    <property type="entry name" value="Tyr_Pase_cat"/>
</dbReference>
<reference evidence="6" key="1">
    <citation type="submission" date="2023-07" db="EMBL/GenBank/DDBJ databases">
        <title>A draft genome of Kazachstania heterogenica Y-27499.</title>
        <authorList>
            <person name="Donic C."/>
            <person name="Kralova J.S."/>
            <person name="Fidel L."/>
            <person name="Ben-Dor S."/>
            <person name="Jung S."/>
        </authorList>
    </citation>
    <scope>NUCLEOTIDE SEQUENCE [LARGE SCALE GENOMIC DNA]</scope>
    <source>
        <strain evidence="6">Y27499</strain>
    </source>
</reference>
<dbReference type="GO" id="GO:0004725">
    <property type="term" value="F:protein tyrosine phosphatase activity"/>
    <property type="evidence" value="ECO:0007669"/>
    <property type="project" value="InterPro"/>
</dbReference>
<dbReference type="InterPro" id="IPR000387">
    <property type="entry name" value="Tyr_Pase_dom"/>
</dbReference>
<dbReference type="AlphaFoldDB" id="A0AAN8A6Q2"/>
<dbReference type="SUPFAM" id="SSF52799">
    <property type="entry name" value="(Phosphotyrosine protein) phosphatases II"/>
    <property type="match status" value="1"/>
</dbReference>
<dbReference type="PROSITE" id="PS00383">
    <property type="entry name" value="TYR_PHOSPHATASE_1"/>
    <property type="match status" value="1"/>
</dbReference>
<dbReference type="PROSITE" id="PS50056">
    <property type="entry name" value="TYR_PHOSPHATASE_2"/>
    <property type="match status" value="1"/>
</dbReference>
<gene>
    <name evidence="5" type="ORF">RI543_004590</name>
</gene>
<evidence type="ECO:0000313" key="6">
    <source>
        <dbReference type="Proteomes" id="UP001306508"/>
    </source>
</evidence>
<feature type="region of interest" description="Disordered" evidence="2">
    <location>
        <begin position="421"/>
        <end position="446"/>
    </location>
</feature>
<dbReference type="Gene3D" id="3.90.190.10">
    <property type="entry name" value="Protein tyrosine phosphatase superfamily"/>
    <property type="match status" value="1"/>
</dbReference>
<dbReference type="InterPro" id="IPR050348">
    <property type="entry name" value="Protein-Tyr_Phosphatase"/>
</dbReference>
<dbReference type="PRINTS" id="PR00700">
    <property type="entry name" value="PRTYPHPHTASE"/>
</dbReference>
<feature type="region of interest" description="Disordered" evidence="2">
    <location>
        <begin position="522"/>
        <end position="547"/>
    </location>
</feature>
<organism evidence="5 6">
    <name type="scientific">Arxiozyma heterogenica</name>
    <dbReference type="NCBI Taxonomy" id="278026"/>
    <lineage>
        <taxon>Eukaryota</taxon>
        <taxon>Fungi</taxon>
        <taxon>Dikarya</taxon>
        <taxon>Ascomycota</taxon>
        <taxon>Saccharomycotina</taxon>
        <taxon>Saccharomycetes</taxon>
        <taxon>Saccharomycetales</taxon>
        <taxon>Saccharomycetaceae</taxon>
        <taxon>Arxiozyma</taxon>
    </lineage>
</organism>
<feature type="compositionally biased region" description="Polar residues" evidence="2">
    <location>
        <begin position="421"/>
        <end position="435"/>
    </location>
</feature>
<evidence type="ECO:0000259" key="4">
    <source>
        <dbReference type="PROSITE" id="PS50056"/>
    </source>
</evidence>
<dbReference type="InterPro" id="IPR000242">
    <property type="entry name" value="PTP_cat"/>
</dbReference>
<dbReference type="InterPro" id="IPR029021">
    <property type="entry name" value="Prot-tyrosine_phosphatase-like"/>
</dbReference>
<proteinExistence type="inferred from homology"/>
<dbReference type="EMBL" id="JAWIZZ010000056">
    <property type="protein sequence ID" value="KAK5774056.1"/>
    <property type="molecule type" value="Genomic_DNA"/>
</dbReference>
<dbReference type="Proteomes" id="UP001306508">
    <property type="component" value="Unassembled WGS sequence"/>
</dbReference>
<dbReference type="PROSITE" id="PS50055">
    <property type="entry name" value="TYR_PHOSPHATASE_PTP"/>
    <property type="match status" value="1"/>
</dbReference>
<dbReference type="PANTHER" id="PTHR19134">
    <property type="entry name" value="RECEPTOR-TYPE TYROSINE-PROTEIN PHOSPHATASE"/>
    <property type="match status" value="1"/>
</dbReference>
<evidence type="ECO:0000256" key="2">
    <source>
        <dbReference type="SAM" id="MobiDB-lite"/>
    </source>
</evidence>
<dbReference type="SMART" id="SM00404">
    <property type="entry name" value="PTPc_motif"/>
    <property type="match status" value="1"/>
</dbReference>
<keyword evidence="6" id="KW-1185">Reference proteome</keyword>
<sequence length="868" mass="99217">MLSKLNNDSISNLKQFNVKPQSINISSSLSSFTIATTSNTTTTNINNLTYLNLNDPSYELNSLKHFDFQSDNILKYIQNKFNSATIYVLFIDTSLKDPFSINPLKLHSNDSLTINKLHLNLPTTLIKRSKFKFENLLNVSLSNDKVENLLNLIDLSSVFFIFDKDSQFTRCTKRNYYLITKFNQFILSKYGTNKEIIFISSTNKFAPSSSSSSLYPNYKNSNQNQNQNIQKYNLSINIPQINLSTKKLFIQSIKKDTVHYSPVSLFKYFQFNIPSNIVKNDPCLPNWLKLFSDKQKSNQILLKLENNFQLLEDFEIERLSTCLVDNSNPNEHNISTNITTTTINNNNINNNDNNNDNNNNTLNANVKRSKSINSTPINPTHKIYSLAFLQKQFKEKKNNNDNPLQEDKKIVTPPLLINTNNSSINVGTNGPSTDTDFGDAETTSSTESLLTPLKNYELSKGVQSFNKNRYSNILPYEHSRVKLHYSPIEFPSQTDNNSNNNDNASNGFFIADDSSPIKISGDSFSVNSSTPSDIHNNNARRKRKGSSVISAGNLDDLKDSLEKNIFHARPMLLHSKSSPYIRNISSSDREKFNDYFNANYLQIPQINKDYKYVATQAPLVTTFDDFWNVVLSNDIRVIVSLNSESELEMKKWDVYWNNKTNLKYSINAIITLNNVNGLDGCILRIFQVFKKGKYNYSIVFHIQYTQWLDSCSIDIVELLKIFNLKDALISNPIECLKKIINKNQNAMNTGSDILNMKINHTIDLLPDSLNYKNLVRSNTPLLIHCSAGCGRTGVFIVLDFLIKILDKSTNQSNKIDVWNIPNDLIFIIVNELRKQRLSMVQNLSQYITCYESLLKYFALIKNKTIQSD</sequence>
<comment type="similarity">
    <text evidence="1">Belongs to the protein-tyrosine phosphatase family. Non-receptor class subfamily.</text>
</comment>
<dbReference type="SMART" id="SM00194">
    <property type="entry name" value="PTPc"/>
    <property type="match status" value="1"/>
</dbReference>
<evidence type="ECO:0000313" key="5">
    <source>
        <dbReference type="EMBL" id="KAK5774056.1"/>
    </source>
</evidence>
<comment type="caution">
    <text evidence="5">The sequence shown here is derived from an EMBL/GenBank/DDBJ whole genome shotgun (WGS) entry which is preliminary data.</text>
</comment>
<name>A0AAN8A6Q2_9SACH</name>
<dbReference type="Pfam" id="PF00102">
    <property type="entry name" value="Y_phosphatase"/>
    <property type="match status" value="2"/>
</dbReference>
<accession>A0AAN8A6Q2</accession>
<dbReference type="PANTHER" id="PTHR19134:SF561">
    <property type="entry name" value="PROTEIN TYROSINE PHOSPHATASE 36E, ISOFORM A"/>
    <property type="match status" value="1"/>
</dbReference>
<feature type="compositionally biased region" description="Polar residues" evidence="2">
    <location>
        <begin position="522"/>
        <end position="537"/>
    </location>
</feature>